<evidence type="ECO:0000313" key="1">
    <source>
        <dbReference type="EMBL" id="MFD2964014.1"/>
    </source>
</evidence>
<gene>
    <name evidence="1" type="ORF">ACFS6J_19560</name>
</gene>
<feature type="non-terminal residue" evidence="1">
    <location>
        <position position="1"/>
    </location>
</feature>
<accession>A0ABW6B6G0</accession>
<name>A0ABW6B6G0_9SPHI</name>
<comment type="caution">
    <text evidence="1">The sequence shown here is derived from an EMBL/GenBank/DDBJ whole genome shotgun (WGS) entry which is preliminary data.</text>
</comment>
<dbReference type="EMBL" id="JBHUPA010000016">
    <property type="protein sequence ID" value="MFD2964014.1"/>
    <property type="molecule type" value="Genomic_DNA"/>
</dbReference>
<evidence type="ECO:0000313" key="2">
    <source>
        <dbReference type="Proteomes" id="UP001597560"/>
    </source>
</evidence>
<keyword evidence="2" id="KW-1185">Reference proteome</keyword>
<organism evidence="1 2">
    <name type="scientific">Olivibacter jilunii</name>
    <dbReference type="NCBI Taxonomy" id="985016"/>
    <lineage>
        <taxon>Bacteria</taxon>
        <taxon>Pseudomonadati</taxon>
        <taxon>Bacteroidota</taxon>
        <taxon>Sphingobacteriia</taxon>
        <taxon>Sphingobacteriales</taxon>
        <taxon>Sphingobacteriaceae</taxon>
        <taxon>Olivibacter</taxon>
    </lineage>
</organism>
<dbReference type="RefSeq" id="WP_377612144.1">
    <property type="nucleotide sequence ID" value="NZ_JBHUPA010000016.1"/>
</dbReference>
<dbReference type="Proteomes" id="UP001597560">
    <property type="component" value="Unassembled WGS sequence"/>
</dbReference>
<sequence>QERLSWRKGHNLLPVQSYETVCLKIITPQTFGMIRSYFDSNSGKLILQKKSSTGEIEDF</sequence>
<proteinExistence type="predicted"/>
<reference evidence="2" key="1">
    <citation type="journal article" date="2019" name="Int. J. Syst. Evol. Microbiol.">
        <title>The Global Catalogue of Microorganisms (GCM) 10K type strain sequencing project: providing services to taxonomists for standard genome sequencing and annotation.</title>
        <authorList>
            <consortium name="The Broad Institute Genomics Platform"/>
            <consortium name="The Broad Institute Genome Sequencing Center for Infectious Disease"/>
            <person name="Wu L."/>
            <person name="Ma J."/>
        </authorList>
    </citation>
    <scope>NUCLEOTIDE SEQUENCE [LARGE SCALE GENOMIC DNA]</scope>
    <source>
        <strain evidence="2">KCTC 23098</strain>
    </source>
</reference>
<protein>
    <submittedName>
        <fullName evidence="1">Uncharacterized protein</fullName>
    </submittedName>
</protein>